<dbReference type="AlphaFoldDB" id="A0A9X1JNV6"/>
<sequence length="161" mass="17502">MIGLFSAMALSATVIAQPAASPAPRIIVPDANATEFGEWPLEKADPAAVEALFRHEIARMQARFGEELDFICLGYSYGQPTETFFEKMADTGVPLKGRLACSPRRNPDYTSVLVGLSTIRCEKLVCTANTDISFGYTIESGVPISAHKTPDGWAVRFQNSK</sequence>
<feature type="signal peptide" evidence="1">
    <location>
        <begin position="1"/>
        <end position="16"/>
    </location>
</feature>
<evidence type="ECO:0000313" key="3">
    <source>
        <dbReference type="Proteomes" id="UP001138681"/>
    </source>
</evidence>
<dbReference type="RefSeq" id="WP_218405475.1">
    <property type="nucleotide sequence ID" value="NZ_JAGSPC010000002.1"/>
</dbReference>
<dbReference type="EMBL" id="JAGSPC010000002">
    <property type="protein sequence ID" value="MBV7260093.1"/>
    <property type="molecule type" value="Genomic_DNA"/>
</dbReference>
<accession>A0A9X1JNV6</accession>
<name>A0A9X1JNV6_9SPHN</name>
<keyword evidence="1" id="KW-0732">Signal</keyword>
<comment type="caution">
    <text evidence="2">The sequence shown here is derived from an EMBL/GenBank/DDBJ whole genome shotgun (WGS) entry which is preliminary data.</text>
</comment>
<dbReference type="Proteomes" id="UP001138681">
    <property type="component" value="Unassembled WGS sequence"/>
</dbReference>
<keyword evidence="3" id="KW-1185">Reference proteome</keyword>
<feature type="chain" id="PRO_5040915776" evidence="1">
    <location>
        <begin position="17"/>
        <end position="161"/>
    </location>
</feature>
<gene>
    <name evidence="2" type="ORF">KCG46_10985</name>
</gene>
<organism evidence="2 3">
    <name type="scientific">Erythrobacter crassostreae</name>
    <dbReference type="NCBI Taxonomy" id="2828328"/>
    <lineage>
        <taxon>Bacteria</taxon>
        <taxon>Pseudomonadati</taxon>
        <taxon>Pseudomonadota</taxon>
        <taxon>Alphaproteobacteria</taxon>
        <taxon>Sphingomonadales</taxon>
        <taxon>Erythrobacteraceae</taxon>
        <taxon>Erythrobacter/Porphyrobacter group</taxon>
        <taxon>Erythrobacter</taxon>
    </lineage>
</organism>
<protein>
    <submittedName>
        <fullName evidence="2">Uncharacterized protein</fullName>
    </submittedName>
</protein>
<reference evidence="2" key="1">
    <citation type="submission" date="2021-04" db="EMBL/GenBank/DDBJ databases">
        <authorList>
            <person name="Pira H."/>
            <person name="Risdian C."/>
            <person name="Wink J."/>
        </authorList>
    </citation>
    <scope>NUCLEOTIDE SEQUENCE</scope>
    <source>
        <strain evidence="2">WH158</strain>
    </source>
</reference>
<proteinExistence type="predicted"/>
<evidence type="ECO:0000313" key="2">
    <source>
        <dbReference type="EMBL" id="MBV7260093.1"/>
    </source>
</evidence>
<evidence type="ECO:0000256" key="1">
    <source>
        <dbReference type="SAM" id="SignalP"/>
    </source>
</evidence>